<evidence type="ECO:0000313" key="4">
    <source>
        <dbReference type="EMBL" id="OBG39007.1"/>
    </source>
</evidence>
<proteinExistence type="predicted"/>
<dbReference type="SUPFAM" id="SSF52151">
    <property type="entry name" value="FabD/lysophospholipase-like"/>
    <property type="match status" value="1"/>
</dbReference>
<dbReference type="Gene3D" id="3.40.366.10">
    <property type="entry name" value="Malonyl-Coenzyme A Acyl Carrier Protein, domain 2"/>
    <property type="match status" value="1"/>
</dbReference>
<keyword evidence="2" id="KW-0012">Acyltransferase</keyword>
<dbReference type="EMBL" id="LZIT01000136">
    <property type="protein sequence ID" value="OBG39007.1"/>
    <property type="molecule type" value="Genomic_DNA"/>
</dbReference>
<dbReference type="SUPFAM" id="SSF55048">
    <property type="entry name" value="Probable ACP-binding domain of malonyl-CoA ACP transacylase"/>
    <property type="match status" value="1"/>
</dbReference>
<dbReference type="InterPro" id="IPR014043">
    <property type="entry name" value="Acyl_transferase_dom"/>
</dbReference>
<evidence type="ECO:0000313" key="5">
    <source>
        <dbReference type="Proteomes" id="UP000092086"/>
    </source>
</evidence>
<dbReference type="InterPro" id="IPR050091">
    <property type="entry name" value="PKS_NRPS_Biosynth_Enz"/>
</dbReference>
<accession>A0ABD6P1J7</accession>
<dbReference type="InterPro" id="IPR016036">
    <property type="entry name" value="Malonyl_transacylase_ACP-bd"/>
</dbReference>
<keyword evidence="1" id="KW-0808">Transferase</keyword>
<organism evidence="4 5">
    <name type="scientific">Mycobacterium alsense</name>
    <dbReference type="NCBI Taxonomy" id="324058"/>
    <lineage>
        <taxon>Bacteria</taxon>
        <taxon>Bacillati</taxon>
        <taxon>Actinomycetota</taxon>
        <taxon>Actinomycetes</taxon>
        <taxon>Mycobacteriales</taxon>
        <taxon>Mycobacteriaceae</taxon>
        <taxon>Mycobacterium</taxon>
    </lineage>
</organism>
<dbReference type="Pfam" id="PF00698">
    <property type="entry name" value="Acyl_transf_1"/>
    <property type="match status" value="1"/>
</dbReference>
<dbReference type="RefSeq" id="WP_068209183.1">
    <property type="nucleotide sequence ID" value="NZ_LZIT01000136.1"/>
</dbReference>
<gene>
    <name evidence="4" type="ORF">A5672_15685</name>
</gene>
<dbReference type="InterPro" id="IPR016035">
    <property type="entry name" value="Acyl_Trfase/lysoPLipase"/>
</dbReference>
<comment type="caution">
    <text evidence="4">The sequence shown here is derived from an EMBL/GenBank/DDBJ whole genome shotgun (WGS) entry which is preliminary data.</text>
</comment>
<dbReference type="AlphaFoldDB" id="A0ABD6P1J7"/>
<name>A0ABD6P1J7_9MYCO</name>
<evidence type="ECO:0000259" key="3">
    <source>
        <dbReference type="SMART" id="SM00827"/>
    </source>
</evidence>
<protein>
    <recommendedName>
        <fullName evidence="3">Malonyl-CoA:ACP transacylase (MAT) domain-containing protein</fullName>
    </recommendedName>
</protein>
<dbReference type="SMART" id="SM00827">
    <property type="entry name" value="PKS_AT"/>
    <property type="match status" value="1"/>
</dbReference>
<dbReference type="Proteomes" id="UP000092086">
    <property type="component" value="Unassembled WGS sequence"/>
</dbReference>
<reference evidence="4 5" key="1">
    <citation type="submission" date="2016-06" db="EMBL/GenBank/DDBJ databases">
        <authorList>
            <person name="Sutton G."/>
            <person name="Brinkac L."/>
            <person name="Sanka R."/>
            <person name="Adams M."/>
            <person name="Lau E."/>
            <person name="Sam S."/>
            <person name="Sreng N."/>
            <person name="Him V."/>
            <person name="Kerleguer A."/>
            <person name="Cheng S."/>
        </authorList>
    </citation>
    <scope>NUCLEOTIDE SEQUENCE [LARGE SCALE GENOMIC DNA]</scope>
    <source>
        <strain evidence="4 5">E2978</strain>
    </source>
</reference>
<dbReference type="InterPro" id="IPR001227">
    <property type="entry name" value="Ac_transferase_dom_sf"/>
</dbReference>
<evidence type="ECO:0000256" key="1">
    <source>
        <dbReference type="ARBA" id="ARBA00022679"/>
    </source>
</evidence>
<dbReference type="GO" id="GO:0016740">
    <property type="term" value="F:transferase activity"/>
    <property type="evidence" value="ECO:0007669"/>
    <property type="project" value="UniProtKB-KW"/>
</dbReference>
<dbReference type="PANTHER" id="PTHR43775">
    <property type="entry name" value="FATTY ACID SYNTHASE"/>
    <property type="match status" value="1"/>
</dbReference>
<evidence type="ECO:0000256" key="2">
    <source>
        <dbReference type="ARBA" id="ARBA00023315"/>
    </source>
</evidence>
<feature type="domain" description="Malonyl-CoA:ACP transacylase (MAT)" evidence="3">
    <location>
        <begin position="17"/>
        <end position="311"/>
    </location>
</feature>
<dbReference type="PANTHER" id="PTHR43775:SF51">
    <property type="entry name" value="INACTIVE PHENOLPHTHIOCEROL SYNTHESIS POLYKETIDE SYNTHASE TYPE I PKS1-RELATED"/>
    <property type="match status" value="1"/>
</dbReference>
<sequence length="312" mass="33116">MGLGPENATVTGETVFVLPGQGPQLMSGALELLDSAGAFTRQMRLCDAAFDEFVGGSLIEAIRGGAGALTLDRADLGPPVSFAVTVSLAAHWRARGIHADAVLGHSRGEAAAAYVSGALSLPDAAKVVTLCGKAIGAIAKSGGMVSIPRPSGWVFELIEPWRRSIAVAARNGPRSTVVTGTAAAIDELMTVCEREDVPATRLPVDHASHSADPDELREMLREPLSGLRPRPGEIPFISSVTGAAVDASILDGDYWFANLRQPVLFEEAVRWAHDRGYRTFIECSPHPVLVEDIRAITQGLRRRRSTWPGGHS</sequence>